<keyword evidence="2" id="KW-1185">Reference proteome</keyword>
<protein>
    <submittedName>
        <fullName evidence="1">Uncharacterized protein</fullName>
    </submittedName>
</protein>
<reference evidence="1 2" key="1">
    <citation type="submission" date="2016-07" db="EMBL/GenBank/DDBJ databases">
        <title>Pervasive Adenine N6-methylation of Active Genes in Fungi.</title>
        <authorList>
            <consortium name="DOE Joint Genome Institute"/>
            <person name="Mondo S.J."/>
            <person name="Dannebaum R.O."/>
            <person name="Kuo R.C."/>
            <person name="Labutti K."/>
            <person name="Haridas S."/>
            <person name="Kuo A."/>
            <person name="Salamov A."/>
            <person name="Ahrendt S.R."/>
            <person name="Lipzen A."/>
            <person name="Sullivan W."/>
            <person name="Andreopoulos W.B."/>
            <person name="Clum A."/>
            <person name="Lindquist E."/>
            <person name="Daum C."/>
            <person name="Ramamoorthy G.K."/>
            <person name="Gryganskyi A."/>
            <person name="Culley D."/>
            <person name="Magnuson J.K."/>
            <person name="James T.Y."/>
            <person name="O'Malley M.A."/>
            <person name="Stajich J.E."/>
            <person name="Spatafora J.W."/>
            <person name="Visel A."/>
            <person name="Grigoriev I.V."/>
        </authorList>
    </citation>
    <scope>NUCLEOTIDE SEQUENCE [LARGE SCALE GENOMIC DNA]</scope>
    <source>
        <strain evidence="1 2">NRRL 3301</strain>
    </source>
</reference>
<dbReference type="EMBL" id="MCGT01000003">
    <property type="protein sequence ID" value="ORX61800.1"/>
    <property type="molecule type" value="Genomic_DNA"/>
</dbReference>
<evidence type="ECO:0000313" key="2">
    <source>
        <dbReference type="Proteomes" id="UP000242146"/>
    </source>
</evidence>
<proteinExistence type="predicted"/>
<dbReference type="Proteomes" id="UP000242146">
    <property type="component" value="Unassembled WGS sequence"/>
</dbReference>
<gene>
    <name evidence="1" type="ORF">DM01DRAFT_1332377</name>
</gene>
<dbReference type="AlphaFoldDB" id="A0A1X2GUW6"/>
<name>A0A1X2GUW6_9FUNG</name>
<sequence length="150" mass="17038">MTEPHPRLIQTDPTAPDVAPLAQCSDCKCKRHLPEFEGHRCWYRTCMRCRSSGTRQRTPPAEARIHWDDLGEVYSQFGNNVVLPLNIHLPDDLASMPEDYIIRRVIAHVYGVTGFQFYLEMISNPTKRSAIAIYASCSNSSSFQQQIPGN</sequence>
<comment type="caution">
    <text evidence="1">The sequence shown here is derived from an EMBL/GenBank/DDBJ whole genome shotgun (WGS) entry which is preliminary data.</text>
</comment>
<evidence type="ECO:0000313" key="1">
    <source>
        <dbReference type="EMBL" id="ORX61800.1"/>
    </source>
</evidence>
<organism evidence="1 2">
    <name type="scientific">Hesseltinella vesiculosa</name>
    <dbReference type="NCBI Taxonomy" id="101127"/>
    <lineage>
        <taxon>Eukaryota</taxon>
        <taxon>Fungi</taxon>
        <taxon>Fungi incertae sedis</taxon>
        <taxon>Mucoromycota</taxon>
        <taxon>Mucoromycotina</taxon>
        <taxon>Mucoromycetes</taxon>
        <taxon>Mucorales</taxon>
        <taxon>Cunninghamellaceae</taxon>
        <taxon>Hesseltinella</taxon>
    </lineage>
</organism>
<accession>A0A1X2GUW6</accession>